<keyword evidence="6" id="KW-0576">Peroxisome</keyword>
<dbReference type="InterPro" id="IPR015943">
    <property type="entry name" value="WD40/YVTN_repeat-like_dom_sf"/>
</dbReference>
<dbReference type="GO" id="GO:0005829">
    <property type="term" value="C:cytosol"/>
    <property type="evidence" value="ECO:0007669"/>
    <property type="project" value="UniProtKB-SubCell"/>
</dbReference>
<accession>A0AAN7KQY4</accession>
<evidence type="ECO:0000256" key="7">
    <source>
        <dbReference type="ARBA" id="ARBA00024017"/>
    </source>
</evidence>
<evidence type="ECO:0000256" key="6">
    <source>
        <dbReference type="ARBA" id="ARBA00023140"/>
    </source>
</evidence>
<dbReference type="InterPro" id="IPR044536">
    <property type="entry name" value="PEX7"/>
</dbReference>
<gene>
    <name evidence="10" type="ORF">SAY87_031346</name>
</gene>
<dbReference type="Pfam" id="PF00400">
    <property type="entry name" value="WD40"/>
    <property type="match status" value="1"/>
</dbReference>
<comment type="similarity">
    <text evidence="7">Belongs to the WD repeat peroxin-7 family.</text>
</comment>
<keyword evidence="4" id="KW-0963">Cytoplasm</keyword>
<dbReference type="PROSITE" id="PS50082">
    <property type="entry name" value="WD_REPEATS_2"/>
    <property type="match status" value="1"/>
</dbReference>
<dbReference type="PANTHER" id="PTHR46027">
    <property type="entry name" value="PEROXISOMAL TARGETING SIGNAL 2 RECEPTOR"/>
    <property type="match status" value="1"/>
</dbReference>
<dbReference type="SUPFAM" id="SSF50978">
    <property type="entry name" value="WD40 repeat-like"/>
    <property type="match status" value="1"/>
</dbReference>
<dbReference type="EMBL" id="JAXIOK010000005">
    <property type="protein sequence ID" value="KAK4770814.1"/>
    <property type="molecule type" value="Genomic_DNA"/>
</dbReference>
<sequence>MSGAFGSVAVLNGHGYAVKKMKFSPHRGSLMASCSYNMIVCLWDYMVEDALVGRYGHRTEFVVGVDMSVLVEGLLVSTGWDELVYVWQHRTDPRAP</sequence>
<dbReference type="GO" id="GO:0005053">
    <property type="term" value="F:peroxisome matrix targeting signal-2 binding"/>
    <property type="evidence" value="ECO:0007669"/>
    <property type="project" value="InterPro"/>
</dbReference>
<reference evidence="10 11" key="1">
    <citation type="journal article" date="2023" name="Hortic Res">
        <title>Pangenome of water caltrop reveals structural variations and asymmetric subgenome divergence after allopolyploidization.</title>
        <authorList>
            <person name="Zhang X."/>
            <person name="Chen Y."/>
            <person name="Wang L."/>
            <person name="Yuan Y."/>
            <person name="Fang M."/>
            <person name="Shi L."/>
            <person name="Lu R."/>
            <person name="Comes H.P."/>
            <person name="Ma Y."/>
            <person name="Chen Y."/>
            <person name="Huang G."/>
            <person name="Zhou Y."/>
            <person name="Zheng Z."/>
            <person name="Qiu Y."/>
        </authorList>
    </citation>
    <scope>NUCLEOTIDE SEQUENCE [LARGE SCALE GENOMIC DNA]</scope>
    <source>
        <tissue evidence="10">Roots</tissue>
    </source>
</reference>
<dbReference type="PANTHER" id="PTHR46027:SF1">
    <property type="entry name" value="PEROXISOMAL TARGETING SIGNAL 2 RECEPTOR"/>
    <property type="match status" value="1"/>
</dbReference>
<dbReference type="InterPro" id="IPR001680">
    <property type="entry name" value="WD40_rpt"/>
</dbReference>
<evidence type="ECO:0000256" key="9">
    <source>
        <dbReference type="PROSITE-ProRule" id="PRU00221"/>
    </source>
</evidence>
<evidence type="ECO:0000256" key="5">
    <source>
        <dbReference type="ARBA" id="ARBA00022927"/>
    </source>
</evidence>
<dbReference type="GO" id="GO:0016558">
    <property type="term" value="P:protein import into peroxisome matrix"/>
    <property type="evidence" value="ECO:0007669"/>
    <property type="project" value="InterPro"/>
</dbReference>
<dbReference type="SMART" id="SM00320">
    <property type="entry name" value="WD40"/>
    <property type="match status" value="2"/>
</dbReference>
<dbReference type="Proteomes" id="UP001345219">
    <property type="component" value="Chromosome 24"/>
</dbReference>
<dbReference type="GO" id="GO:0005782">
    <property type="term" value="C:peroxisomal matrix"/>
    <property type="evidence" value="ECO:0007669"/>
    <property type="project" value="UniProtKB-SubCell"/>
</dbReference>
<keyword evidence="5" id="KW-0653">Protein transport</keyword>
<comment type="caution">
    <text evidence="10">The sequence shown here is derived from an EMBL/GenBank/DDBJ whole genome shotgun (WGS) entry which is preliminary data.</text>
</comment>
<comment type="subcellular location">
    <subcellularLocation>
        <location evidence="2">Cytoplasm</location>
        <location evidence="2">Cytosol</location>
    </subcellularLocation>
    <subcellularLocation>
        <location evidence="1">Peroxisome matrix</location>
    </subcellularLocation>
</comment>
<name>A0AAN7KQY4_9MYRT</name>
<organism evidence="10 11">
    <name type="scientific">Trapa incisa</name>
    <dbReference type="NCBI Taxonomy" id="236973"/>
    <lineage>
        <taxon>Eukaryota</taxon>
        <taxon>Viridiplantae</taxon>
        <taxon>Streptophyta</taxon>
        <taxon>Embryophyta</taxon>
        <taxon>Tracheophyta</taxon>
        <taxon>Spermatophyta</taxon>
        <taxon>Magnoliopsida</taxon>
        <taxon>eudicotyledons</taxon>
        <taxon>Gunneridae</taxon>
        <taxon>Pentapetalae</taxon>
        <taxon>rosids</taxon>
        <taxon>malvids</taxon>
        <taxon>Myrtales</taxon>
        <taxon>Lythraceae</taxon>
        <taxon>Trapa</taxon>
    </lineage>
</organism>
<feature type="repeat" description="WD" evidence="9">
    <location>
        <begin position="11"/>
        <end position="44"/>
    </location>
</feature>
<evidence type="ECO:0000313" key="10">
    <source>
        <dbReference type="EMBL" id="KAK4770814.1"/>
    </source>
</evidence>
<evidence type="ECO:0000256" key="8">
    <source>
        <dbReference type="ARBA" id="ARBA00032565"/>
    </source>
</evidence>
<dbReference type="Gene3D" id="2.130.10.10">
    <property type="entry name" value="YVTN repeat-like/Quinoprotein amine dehydrogenase"/>
    <property type="match status" value="1"/>
</dbReference>
<evidence type="ECO:0000256" key="2">
    <source>
        <dbReference type="ARBA" id="ARBA00004514"/>
    </source>
</evidence>
<dbReference type="AlphaFoldDB" id="A0AAN7KQY4"/>
<evidence type="ECO:0000256" key="4">
    <source>
        <dbReference type="ARBA" id="ARBA00022490"/>
    </source>
</evidence>
<keyword evidence="9" id="KW-0853">WD repeat</keyword>
<evidence type="ECO:0000256" key="1">
    <source>
        <dbReference type="ARBA" id="ARBA00004253"/>
    </source>
</evidence>
<protein>
    <recommendedName>
        <fullName evidence="8">Peroxin-7</fullName>
    </recommendedName>
</protein>
<keyword evidence="11" id="KW-1185">Reference proteome</keyword>
<evidence type="ECO:0000256" key="3">
    <source>
        <dbReference type="ARBA" id="ARBA00022448"/>
    </source>
</evidence>
<proteinExistence type="inferred from homology"/>
<evidence type="ECO:0000313" key="11">
    <source>
        <dbReference type="Proteomes" id="UP001345219"/>
    </source>
</evidence>
<keyword evidence="3" id="KW-0813">Transport</keyword>
<dbReference type="InterPro" id="IPR036322">
    <property type="entry name" value="WD40_repeat_dom_sf"/>
</dbReference>